<feature type="transmembrane region" description="Helical" evidence="6">
    <location>
        <begin position="468"/>
        <end position="489"/>
    </location>
</feature>
<keyword evidence="9" id="KW-1185">Reference proteome</keyword>
<evidence type="ECO:0000256" key="4">
    <source>
        <dbReference type="ARBA" id="ARBA00022989"/>
    </source>
</evidence>
<feature type="transmembrane region" description="Helical" evidence="6">
    <location>
        <begin position="510"/>
        <end position="528"/>
    </location>
</feature>
<dbReference type="InterPro" id="IPR036866">
    <property type="entry name" value="RibonucZ/Hydroxyglut_hydro"/>
</dbReference>
<dbReference type="CDD" id="cd07731">
    <property type="entry name" value="ComA-like_MBL-fold"/>
    <property type="match status" value="1"/>
</dbReference>
<evidence type="ECO:0000313" key="9">
    <source>
        <dbReference type="Proteomes" id="UP001243623"/>
    </source>
</evidence>
<gene>
    <name evidence="8" type="ORF">P3F81_07430</name>
</gene>
<dbReference type="InterPro" id="IPR004477">
    <property type="entry name" value="ComEC_N"/>
</dbReference>
<dbReference type="GO" id="GO:0005886">
    <property type="term" value="C:plasma membrane"/>
    <property type="evidence" value="ECO:0007669"/>
    <property type="project" value="UniProtKB-SubCell"/>
</dbReference>
<feature type="transmembrane region" description="Helical" evidence="6">
    <location>
        <begin position="413"/>
        <end position="436"/>
    </location>
</feature>
<organism evidence="8 9">
    <name type="scientific">Selenobaculum gibii</name>
    <dbReference type="NCBI Taxonomy" id="3054208"/>
    <lineage>
        <taxon>Bacteria</taxon>
        <taxon>Bacillati</taxon>
        <taxon>Bacillota</taxon>
        <taxon>Negativicutes</taxon>
        <taxon>Selenomonadales</taxon>
        <taxon>Selenomonadaceae</taxon>
        <taxon>Selenobaculum</taxon>
    </lineage>
</organism>
<dbReference type="Pfam" id="PF00753">
    <property type="entry name" value="Lactamase_B"/>
    <property type="match status" value="1"/>
</dbReference>
<keyword evidence="4 6" id="KW-1133">Transmembrane helix</keyword>
<dbReference type="NCBIfam" id="TIGR00361">
    <property type="entry name" value="ComEC_Rec2"/>
    <property type="match status" value="1"/>
</dbReference>
<feature type="transmembrane region" description="Helical" evidence="6">
    <location>
        <begin position="443"/>
        <end position="462"/>
    </location>
</feature>
<evidence type="ECO:0000256" key="6">
    <source>
        <dbReference type="SAM" id="Phobius"/>
    </source>
</evidence>
<evidence type="ECO:0000256" key="1">
    <source>
        <dbReference type="ARBA" id="ARBA00004651"/>
    </source>
</evidence>
<dbReference type="Pfam" id="PF13567">
    <property type="entry name" value="DUF4131"/>
    <property type="match status" value="1"/>
</dbReference>
<dbReference type="KEGG" id="sgbi:P3F81_07430"/>
<dbReference type="Proteomes" id="UP001243623">
    <property type="component" value="Chromosome"/>
</dbReference>
<dbReference type="GO" id="GO:0030420">
    <property type="term" value="P:establishment of competence for transformation"/>
    <property type="evidence" value="ECO:0007669"/>
    <property type="project" value="InterPro"/>
</dbReference>
<proteinExistence type="predicted"/>
<comment type="subcellular location">
    <subcellularLocation>
        <location evidence="1">Cell membrane</location>
        <topology evidence="1">Multi-pass membrane protein</topology>
    </subcellularLocation>
</comment>
<accession>A0A9Y2AGP2</accession>
<evidence type="ECO:0000313" key="8">
    <source>
        <dbReference type="EMBL" id="WIW69749.1"/>
    </source>
</evidence>
<dbReference type="SMART" id="SM00849">
    <property type="entry name" value="Lactamase_B"/>
    <property type="match status" value="1"/>
</dbReference>
<dbReference type="SUPFAM" id="SSF56281">
    <property type="entry name" value="Metallo-hydrolase/oxidoreductase"/>
    <property type="match status" value="1"/>
</dbReference>
<keyword evidence="2" id="KW-1003">Cell membrane</keyword>
<feature type="domain" description="Metallo-beta-lactamase" evidence="7">
    <location>
        <begin position="541"/>
        <end position="741"/>
    </location>
</feature>
<sequence length="797" mass="88210">MNYLAFTNALIGGFILGIFTVTQVKIPFLILYSSFCIALFGCIYLYWKNKKLLLYFVLLLFFIAGMIRCAQADSIAPNDISNFVDKTLQVQGEVIEIPQERTLAGNKRSMHYIVEVHTVEFAGEKVQVNGNLKVFALQDSSHTIAHISDCIRFSGEIRELHGYNNPGSLDIVAMMQRQGIRANCKAEKNTVEILSSGQNAFLKWIEKSRTAVQNMMEEAMPKEDAAALFAMLFGGYDGIKEELALAFTVTGIVHILSVSGSHISLLAGTVHIIGKMLRFPACLSAILVILAIVFYAIFSGFTSPVVRSAIMGILAFSALALNREKDARYSLALTGLGILAISPRLIFDISFQLSFMTTAGLLYIAPKIKNILKGVPLFIAENLAITIAAQLAVIPFIAWYFNNVSLSALLANLIIVPFIEWAMIGGLCAVLLSLVFSVVGKGLFILCSLTIGLVYFMARAMAMIPYGLLYLPSGGLLCGIVYYLLLFWLCGYASPKIPNFLLCWRKKKKLICSAIVTIIFLWSSQFIFAQPLRIHFIDVGQGDSILITTPHGRTMLFDTGGMRREISDFDIGKRIVIPYLHHYGIREIDYLCLTHAHEDHAGGAGSLLKEFSVQNVIVGREDRSEYAKTLGYSLEKCQDFVTVKDGQFFVLDGVKIEIFSAGEVSESRTGNEISNVFRVSYGDFSLLITGDIDSNGEKELMRKHRLKSSVLKVAHHGSRTSSCEEFLQAVNPQYAIISVGFQNSFGHPNPQVLNRLNKENIKILRTDQAGAILMETNGNQLSVDSFQKNGKNSRKNP</sequence>
<feature type="transmembrane region" description="Helical" evidence="6">
    <location>
        <begin position="277"/>
        <end position="298"/>
    </location>
</feature>
<keyword evidence="3 6" id="KW-0812">Transmembrane</keyword>
<dbReference type="NCBIfam" id="TIGR00360">
    <property type="entry name" value="ComEC_N-term"/>
    <property type="match status" value="1"/>
</dbReference>
<protein>
    <submittedName>
        <fullName evidence="8">DNA internalization-related competence protein ComEC/Rec2</fullName>
    </submittedName>
</protein>
<dbReference type="PANTHER" id="PTHR30619">
    <property type="entry name" value="DNA INTERNALIZATION/COMPETENCE PROTEIN COMEC/REC2"/>
    <property type="match status" value="1"/>
</dbReference>
<dbReference type="PANTHER" id="PTHR30619:SF1">
    <property type="entry name" value="RECOMBINATION PROTEIN 2"/>
    <property type="match status" value="1"/>
</dbReference>
<dbReference type="InterPro" id="IPR025405">
    <property type="entry name" value="DUF4131"/>
</dbReference>
<feature type="transmembrane region" description="Helical" evidence="6">
    <location>
        <begin position="53"/>
        <end position="70"/>
    </location>
</feature>
<dbReference type="InterPro" id="IPR004797">
    <property type="entry name" value="Competence_ComEC/Rec2"/>
</dbReference>
<dbReference type="Gene3D" id="3.60.15.10">
    <property type="entry name" value="Ribonuclease Z/Hydroxyacylglutathione hydrolase-like"/>
    <property type="match status" value="1"/>
</dbReference>
<evidence type="ECO:0000256" key="5">
    <source>
        <dbReference type="ARBA" id="ARBA00023136"/>
    </source>
</evidence>
<dbReference type="EMBL" id="CP120678">
    <property type="protein sequence ID" value="WIW69749.1"/>
    <property type="molecule type" value="Genomic_DNA"/>
</dbReference>
<dbReference type="AlphaFoldDB" id="A0A9Y2AGP2"/>
<dbReference type="InterPro" id="IPR035681">
    <property type="entry name" value="ComA-like_MBL"/>
</dbReference>
<evidence type="ECO:0000256" key="3">
    <source>
        <dbReference type="ARBA" id="ARBA00022692"/>
    </source>
</evidence>
<evidence type="ECO:0000256" key="2">
    <source>
        <dbReference type="ARBA" id="ARBA00022475"/>
    </source>
</evidence>
<evidence type="ECO:0000259" key="7">
    <source>
        <dbReference type="SMART" id="SM00849"/>
    </source>
</evidence>
<dbReference type="RefSeq" id="WP_147669929.1">
    <property type="nucleotide sequence ID" value="NZ_CP120678.1"/>
</dbReference>
<feature type="transmembrane region" description="Helical" evidence="6">
    <location>
        <begin position="6"/>
        <end position="22"/>
    </location>
</feature>
<feature type="transmembrane region" description="Helical" evidence="6">
    <location>
        <begin position="29"/>
        <end position="47"/>
    </location>
</feature>
<feature type="transmembrane region" description="Helical" evidence="6">
    <location>
        <begin position="243"/>
        <end position="265"/>
    </location>
</feature>
<reference evidence="8" key="1">
    <citation type="submission" date="2023-03" db="EMBL/GenBank/DDBJ databases">
        <title>Selenobaculum gbiensis gen. nov. sp. nov., a new bacterium isolated from the gut microbiota of IBD patient.</title>
        <authorList>
            <person name="Yeo S."/>
            <person name="Park H."/>
            <person name="Huh C.S."/>
        </authorList>
    </citation>
    <scope>NUCLEOTIDE SEQUENCE</scope>
    <source>
        <strain evidence="8">ICN-92133</strain>
    </source>
</reference>
<dbReference type="Pfam" id="PF03772">
    <property type="entry name" value="Competence"/>
    <property type="match status" value="1"/>
</dbReference>
<dbReference type="InterPro" id="IPR001279">
    <property type="entry name" value="Metallo-B-lactamas"/>
</dbReference>
<keyword evidence="5 6" id="KW-0472">Membrane</keyword>
<name>A0A9Y2AGP2_9FIRM</name>
<dbReference type="InterPro" id="IPR052159">
    <property type="entry name" value="Competence_DNA_uptake"/>
</dbReference>
<feature type="transmembrane region" description="Helical" evidence="6">
    <location>
        <begin position="377"/>
        <end position="401"/>
    </location>
</feature>
<feature type="transmembrane region" description="Helical" evidence="6">
    <location>
        <begin position="305"/>
        <end position="321"/>
    </location>
</feature>